<evidence type="ECO:0000313" key="2">
    <source>
        <dbReference type="Proteomes" id="UP000298652"/>
    </source>
</evidence>
<organism evidence="1 2">
    <name type="scientific">Setaria viridis</name>
    <name type="common">Green bristlegrass</name>
    <name type="synonym">Setaria italica subsp. viridis</name>
    <dbReference type="NCBI Taxonomy" id="4556"/>
    <lineage>
        <taxon>Eukaryota</taxon>
        <taxon>Viridiplantae</taxon>
        <taxon>Streptophyta</taxon>
        <taxon>Embryophyta</taxon>
        <taxon>Tracheophyta</taxon>
        <taxon>Spermatophyta</taxon>
        <taxon>Magnoliopsida</taxon>
        <taxon>Liliopsida</taxon>
        <taxon>Poales</taxon>
        <taxon>Poaceae</taxon>
        <taxon>PACMAD clade</taxon>
        <taxon>Panicoideae</taxon>
        <taxon>Panicodae</taxon>
        <taxon>Paniceae</taxon>
        <taxon>Cenchrinae</taxon>
        <taxon>Setaria</taxon>
    </lineage>
</organism>
<name>A0A4U6UFV5_SETVI</name>
<keyword evidence="2" id="KW-1185">Reference proteome</keyword>
<dbReference type="Gramene" id="TKW14192">
    <property type="protein sequence ID" value="TKW14192"/>
    <property type="gene ID" value="SEVIR_5G151800v2"/>
</dbReference>
<gene>
    <name evidence="1" type="ORF">SEVIR_5G151800v2</name>
</gene>
<proteinExistence type="predicted"/>
<protein>
    <submittedName>
        <fullName evidence="1">Uncharacterized protein</fullName>
    </submittedName>
</protein>
<dbReference type="Proteomes" id="UP000298652">
    <property type="component" value="Chromosome 5"/>
</dbReference>
<evidence type="ECO:0000313" key="1">
    <source>
        <dbReference type="EMBL" id="TKW14192.1"/>
    </source>
</evidence>
<sequence length="61" mass="6976">MLAWKVYAYQYHGHLNHCDRDHIHCGSGIPQLPMEMLTRTSVAALLLLGLQIQFTTIQPEN</sequence>
<accession>A0A4U6UFV5</accession>
<reference evidence="1" key="1">
    <citation type="submission" date="2019-03" db="EMBL/GenBank/DDBJ databases">
        <title>WGS assembly of Setaria viridis.</title>
        <authorList>
            <person name="Huang P."/>
            <person name="Jenkins J."/>
            <person name="Grimwood J."/>
            <person name="Barry K."/>
            <person name="Healey A."/>
            <person name="Mamidi S."/>
            <person name="Sreedasyam A."/>
            <person name="Shu S."/>
            <person name="Feldman M."/>
            <person name="Wu J."/>
            <person name="Yu Y."/>
            <person name="Chen C."/>
            <person name="Johnson J."/>
            <person name="Rokhsar D."/>
            <person name="Baxter I."/>
            <person name="Schmutz J."/>
            <person name="Brutnell T."/>
            <person name="Kellogg E."/>
        </authorList>
    </citation>
    <scope>NUCLEOTIDE SEQUENCE [LARGE SCALE GENOMIC DNA]</scope>
</reference>
<dbReference type="EMBL" id="CM016556">
    <property type="protein sequence ID" value="TKW14192.1"/>
    <property type="molecule type" value="Genomic_DNA"/>
</dbReference>
<dbReference type="AlphaFoldDB" id="A0A4U6UFV5"/>